<reference evidence="2" key="1">
    <citation type="submission" date="2023-07" db="EMBL/GenBank/DDBJ databases">
        <authorList>
            <person name="Weinstock G."/>
            <person name="Sodergren E."/>
            <person name="Lobos E.A."/>
            <person name="Fulton L."/>
            <person name="Fulton R."/>
            <person name="Courtney L."/>
            <person name="Fronick C."/>
            <person name="O'Laughlin M."/>
            <person name="Godfrey J."/>
            <person name="Wilson R.M."/>
            <person name="Miner T."/>
            <person name="Farmer C."/>
            <person name="Delehaunty K."/>
            <person name="Cordes M."/>
            <person name="Minx P."/>
            <person name="Tomlinson C."/>
            <person name="Chen J."/>
            <person name="Wollam A."/>
            <person name="Pepin K.H."/>
            <person name="Bhonagiri V."/>
            <person name="Zhang X."/>
            <person name="Suruliraj S."/>
            <person name="Antonio M."/>
            <person name="Secka O."/>
            <person name="Thomas J."/>
            <person name="Warren W."/>
            <person name="Mitreva M."/>
            <person name="Mardis E.R."/>
            <person name="Wilson R.K."/>
        </authorList>
    </citation>
    <scope>NUCLEOTIDE SEQUENCE [LARGE SCALE GENOMIC DNA]</scope>
    <source>
        <strain evidence="2">GAM100Ai</strain>
    </source>
</reference>
<accession>A0AB72ZVH7</accession>
<organism evidence="1 2">
    <name type="scientific">Helicobacter pylori GAM100Ai</name>
    <dbReference type="NCBI Taxonomy" id="1159019"/>
    <lineage>
        <taxon>Bacteria</taxon>
        <taxon>Pseudomonadati</taxon>
        <taxon>Campylobacterota</taxon>
        <taxon>Epsilonproteobacteria</taxon>
        <taxon>Campylobacterales</taxon>
        <taxon>Helicobacteraceae</taxon>
        <taxon>Helicobacter</taxon>
    </lineage>
</organism>
<dbReference type="Proteomes" id="UP000001345">
    <property type="component" value="Unassembled WGS sequence"/>
</dbReference>
<evidence type="ECO:0000313" key="1">
    <source>
        <dbReference type="EMBL" id="EKQ72443.1"/>
    </source>
</evidence>
<name>A0AB72ZVH7_HELPX</name>
<dbReference type="EMBL" id="ANFP01000023">
    <property type="protein sequence ID" value="EKQ72443.1"/>
    <property type="molecule type" value="Genomic_DNA"/>
</dbReference>
<comment type="caution">
    <text evidence="1">The sequence shown here is derived from an EMBL/GenBank/DDBJ whole genome shotgun (WGS) entry which is preliminary data.</text>
</comment>
<gene>
    <name evidence="1" type="ORF">HMPREF1391_00613</name>
</gene>
<evidence type="ECO:0000313" key="2">
    <source>
        <dbReference type="Proteomes" id="UP000001345"/>
    </source>
</evidence>
<protein>
    <submittedName>
        <fullName evidence="1">Uncharacterized protein</fullName>
    </submittedName>
</protein>
<sequence length="60" mass="7045">MFLREIHALGISNPIFCNWAIGQKGSPVSLLRLRYHSSFFKKTSFRLQIQLKQRDLIINL</sequence>
<proteinExistence type="predicted"/>
<dbReference type="AlphaFoldDB" id="A0AB72ZVH7"/>